<feature type="domain" description="MYND-type" evidence="4">
    <location>
        <begin position="9"/>
        <end position="49"/>
    </location>
</feature>
<comment type="caution">
    <text evidence="5">The sequence shown here is derived from an EMBL/GenBank/DDBJ whole genome shotgun (WGS) entry which is preliminary data.</text>
</comment>
<dbReference type="SUPFAM" id="SSF144232">
    <property type="entry name" value="HIT/MYND zinc finger-like"/>
    <property type="match status" value="1"/>
</dbReference>
<protein>
    <recommendedName>
        <fullName evidence="4">MYND-type domain-containing protein</fullName>
    </recommendedName>
</protein>
<organism evidence="5 6">
    <name type="scientific">Rhodotorula taiwanensis</name>
    <dbReference type="NCBI Taxonomy" id="741276"/>
    <lineage>
        <taxon>Eukaryota</taxon>
        <taxon>Fungi</taxon>
        <taxon>Dikarya</taxon>
        <taxon>Basidiomycota</taxon>
        <taxon>Pucciniomycotina</taxon>
        <taxon>Microbotryomycetes</taxon>
        <taxon>Sporidiobolales</taxon>
        <taxon>Sporidiobolaceae</taxon>
        <taxon>Rhodotorula</taxon>
    </lineage>
</organism>
<accession>A0A2S5BBZ8</accession>
<evidence type="ECO:0000313" key="5">
    <source>
        <dbReference type="EMBL" id="POY74287.1"/>
    </source>
</evidence>
<name>A0A2S5BBZ8_9BASI</name>
<dbReference type="Gene3D" id="6.10.140.2220">
    <property type="match status" value="1"/>
</dbReference>
<keyword evidence="1" id="KW-0479">Metal-binding</keyword>
<gene>
    <name evidence="5" type="ORF">BMF94_2725</name>
</gene>
<evidence type="ECO:0000256" key="3">
    <source>
        <dbReference type="ARBA" id="ARBA00022833"/>
    </source>
</evidence>
<evidence type="ECO:0000259" key="4">
    <source>
        <dbReference type="Pfam" id="PF01753"/>
    </source>
</evidence>
<keyword evidence="6" id="KW-1185">Reference proteome</keyword>
<sequence>MSTSYEMTCCVCGAPADQRCGACGKSGVSVRFCSREHQRLVWPVHKLVCGPDKANPFKMPQLSATELKQLADMSKWPAVGSGRSPNQSAMGSQTLGDAMNAEISLFRRVTLEKWLKRPTALTHDLLLRVRHDMCMTAIGQSQFRRYTADPLAFVALTESIVTASEYHYPQDRVQDILHRALALAAAVRATTQDTLDHDSAVLGKADLVRAYTAYLRDVAARIVWPTHKLAETELSMLSYPFTLTWHYQLALIMDAPERHVLSVSLVPRDCSCRAHYGQAHV</sequence>
<proteinExistence type="predicted"/>
<dbReference type="EMBL" id="PJQD01000026">
    <property type="protein sequence ID" value="POY74287.1"/>
    <property type="molecule type" value="Genomic_DNA"/>
</dbReference>
<dbReference type="AlphaFoldDB" id="A0A2S5BBZ8"/>
<dbReference type="InterPro" id="IPR002893">
    <property type="entry name" value="Znf_MYND"/>
</dbReference>
<keyword evidence="2" id="KW-0863">Zinc-finger</keyword>
<dbReference type="OrthoDB" id="407198at2759"/>
<reference evidence="5 6" key="1">
    <citation type="journal article" date="2018" name="Front. Microbiol.">
        <title>Prospects for Fungal Bioremediation of Acidic Radioactive Waste Sites: Characterization and Genome Sequence of Rhodotorula taiwanensis MD1149.</title>
        <authorList>
            <person name="Tkavc R."/>
            <person name="Matrosova V.Y."/>
            <person name="Grichenko O.E."/>
            <person name="Gostincar C."/>
            <person name="Volpe R.P."/>
            <person name="Klimenkova P."/>
            <person name="Gaidamakova E.K."/>
            <person name="Zhou C.E."/>
            <person name="Stewart B.J."/>
            <person name="Lyman M.G."/>
            <person name="Malfatti S.A."/>
            <person name="Rubinfeld B."/>
            <person name="Courtot M."/>
            <person name="Singh J."/>
            <person name="Dalgard C.L."/>
            <person name="Hamilton T."/>
            <person name="Frey K.G."/>
            <person name="Gunde-Cimerman N."/>
            <person name="Dugan L."/>
            <person name="Daly M.J."/>
        </authorList>
    </citation>
    <scope>NUCLEOTIDE SEQUENCE [LARGE SCALE GENOMIC DNA]</scope>
    <source>
        <strain evidence="5 6">MD1149</strain>
    </source>
</reference>
<keyword evidence="3" id="KW-0862">Zinc</keyword>
<dbReference type="Pfam" id="PF01753">
    <property type="entry name" value="zf-MYND"/>
    <property type="match status" value="1"/>
</dbReference>
<dbReference type="Proteomes" id="UP000237144">
    <property type="component" value="Unassembled WGS sequence"/>
</dbReference>
<evidence type="ECO:0000313" key="6">
    <source>
        <dbReference type="Proteomes" id="UP000237144"/>
    </source>
</evidence>
<dbReference type="GO" id="GO:0008270">
    <property type="term" value="F:zinc ion binding"/>
    <property type="evidence" value="ECO:0007669"/>
    <property type="project" value="UniProtKB-KW"/>
</dbReference>
<evidence type="ECO:0000256" key="2">
    <source>
        <dbReference type="ARBA" id="ARBA00022771"/>
    </source>
</evidence>
<evidence type="ECO:0000256" key="1">
    <source>
        <dbReference type="ARBA" id="ARBA00022723"/>
    </source>
</evidence>